<dbReference type="KEGG" id="psl:Psta_3704"/>
<proteinExistence type="predicted"/>
<sequence>MLDELGALDEDELDDELEEEELLELDGLSDELLVPELLELEFSGSNDDELLEADIACNLNYYGGVLTIPTRGFSIAAA</sequence>
<dbReference type="EMBL" id="CP001848">
    <property type="protein sequence ID" value="ADB18361.1"/>
    <property type="molecule type" value="Genomic_DNA"/>
</dbReference>
<reference evidence="1 2" key="1">
    <citation type="journal article" date="2009" name="Stand. Genomic Sci.">
        <title>Complete genome sequence of Pirellula staleyi type strain (ATCC 27377).</title>
        <authorList>
            <person name="Clum A."/>
            <person name="Tindall B.J."/>
            <person name="Sikorski J."/>
            <person name="Ivanova N."/>
            <person name="Mavrommatis K."/>
            <person name="Lucas S."/>
            <person name="Glavina del Rio T."/>
            <person name="Nolan M."/>
            <person name="Chen F."/>
            <person name="Tice H."/>
            <person name="Pitluck S."/>
            <person name="Cheng J.F."/>
            <person name="Chertkov O."/>
            <person name="Brettin T."/>
            <person name="Han C."/>
            <person name="Detter J.C."/>
            <person name="Kuske C."/>
            <person name="Bruce D."/>
            <person name="Goodwin L."/>
            <person name="Ovchinikova G."/>
            <person name="Pati A."/>
            <person name="Mikhailova N."/>
            <person name="Chen A."/>
            <person name="Palaniappan K."/>
            <person name="Land M."/>
            <person name="Hauser L."/>
            <person name="Chang Y.J."/>
            <person name="Jeffries C.D."/>
            <person name="Chain P."/>
            <person name="Rohde M."/>
            <person name="Goker M."/>
            <person name="Bristow J."/>
            <person name="Eisen J.A."/>
            <person name="Markowitz V."/>
            <person name="Hugenholtz P."/>
            <person name="Kyrpides N.C."/>
            <person name="Klenk H.P."/>
            <person name="Lapidus A."/>
        </authorList>
    </citation>
    <scope>NUCLEOTIDE SEQUENCE [LARGE SCALE GENOMIC DNA]</scope>
    <source>
        <strain evidence="2">ATCC 27377 / DSM 6068 / ICPB 4128</strain>
    </source>
</reference>
<gene>
    <name evidence="1" type="ordered locus">Psta_3704</name>
</gene>
<dbReference type="STRING" id="530564.Psta_3704"/>
<dbReference type="Proteomes" id="UP000001887">
    <property type="component" value="Chromosome"/>
</dbReference>
<dbReference type="AlphaFoldDB" id="D2QZZ6"/>
<evidence type="ECO:0000313" key="1">
    <source>
        <dbReference type="EMBL" id="ADB18361.1"/>
    </source>
</evidence>
<protein>
    <submittedName>
        <fullName evidence="1">Uncharacterized protein</fullName>
    </submittedName>
</protein>
<name>D2QZZ6_PIRSD</name>
<keyword evidence="2" id="KW-1185">Reference proteome</keyword>
<accession>D2QZZ6</accession>
<evidence type="ECO:0000313" key="2">
    <source>
        <dbReference type="Proteomes" id="UP000001887"/>
    </source>
</evidence>
<dbReference type="HOGENOM" id="CLU_2618969_0_0_0"/>
<organism evidence="1 2">
    <name type="scientific">Pirellula staleyi (strain ATCC 27377 / DSM 6068 / ICPB 4128)</name>
    <name type="common">Pirella staleyi</name>
    <dbReference type="NCBI Taxonomy" id="530564"/>
    <lineage>
        <taxon>Bacteria</taxon>
        <taxon>Pseudomonadati</taxon>
        <taxon>Planctomycetota</taxon>
        <taxon>Planctomycetia</taxon>
        <taxon>Pirellulales</taxon>
        <taxon>Pirellulaceae</taxon>
        <taxon>Pirellula</taxon>
    </lineage>
</organism>